<proteinExistence type="predicted"/>
<evidence type="ECO:0000313" key="3">
    <source>
        <dbReference type="Proteomes" id="UP000254258"/>
    </source>
</evidence>
<reference evidence="2 3" key="1">
    <citation type="submission" date="2018-07" db="EMBL/GenBank/DDBJ databases">
        <title>Dyella monticola sp. nov. and Dyella psychrodurans sp. nov. isolated from monsoon evergreen broad-leaved forest soil of Dinghu Mountain, China.</title>
        <authorList>
            <person name="Gao Z."/>
            <person name="Qiu L."/>
        </authorList>
    </citation>
    <scope>NUCLEOTIDE SEQUENCE [LARGE SCALE GENOMIC DNA]</scope>
    <source>
        <strain evidence="2 3">4G-K06</strain>
    </source>
</reference>
<name>A0A370WRW4_9GAMM</name>
<dbReference type="Proteomes" id="UP000254258">
    <property type="component" value="Unassembled WGS sequence"/>
</dbReference>
<comment type="caution">
    <text evidence="2">The sequence shown here is derived from an EMBL/GenBank/DDBJ whole genome shotgun (WGS) entry which is preliminary data.</text>
</comment>
<dbReference type="EMBL" id="QRBE01000020">
    <property type="protein sequence ID" value="RDS78888.1"/>
    <property type="molecule type" value="Genomic_DNA"/>
</dbReference>
<dbReference type="OrthoDB" id="4420885at2"/>
<protein>
    <submittedName>
        <fullName evidence="2">Saccharopine dehydrogenase</fullName>
    </submittedName>
</protein>
<organism evidence="2 3">
    <name type="scientific">Dyella monticola</name>
    <dbReference type="NCBI Taxonomy" id="1927958"/>
    <lineage>
        <taxon>Bacteria</taxon>
        <taxon>Pseudomonadati</taxon>
        <taxon>Pseudomonadota</taxon>
        <taxon>Gammaproteobacteria</taxon>
        <taxon>Lysobacterales</taxon>
        <taxon>Rhodanobacteraceae</taxon>
        <taxon>Dyella</taxon>
    </lineage>
</organism>
<dbReference type="AlphaFoldDB" id="A0A370WRW4"/>
<dbReference type="Pfam" id="PF13460">
    <property type="entry name" value="NAD_binding_10"/>
    <property type="match status" value="1"/>
</dbReference>
<dbReference type="RefSeq" id="WP_115497446.1">
    <property type="nucleotide sequence ID" value="NZ_QRBE01000020.1"/>
</dbReference>
<accession>A0A370WRW4</accession>
<dbReference type="Gene3D" id="3.40.50.720">
    <property type="entry name" value="NAD(P)-binding Rossmann-like Domain"/>
    <property type="match status" value="1"/>
</dbReference>
<dbReference type="InterPro" id="IPR016040">
    <property type="entry name" value="NAD(P)-bd_dom"/>
</dbReference>
<dbReference type="SUPFAM" id="SSF51735">
    <property type="entry name" value="NAD(P)-binding Rossmann-fold domains"/>
    <property type="match status" value="1"/>
</dbReference>
<dbReference type="PANTHER" id="PTHR43781:SF1">
    <property type="entry name" value="SACCHAROPINE DEHYDROGENASE"/>
    <property type="match status" value="1"/>
</dbReference>
<sequence length="334" mass="35585">MGKNKGLVAVYGATGHTGAFVVAELLRRGLPVVAVGRDMSRIPAGVSARIATLDDATALDGAFADCSVVINCAGPFLDTASPIIEAALRVGSAYLDVTAEQASARSTFERYDEHARAKGLAIIPAAGFYGGLADLLASALVGQHTVDDMTVAIALDHWWSTKGTRTTGERNSVPRVVVTDGRLVPMTMPATKTAWTFDAPHGVQAMEEMPFSEIITIAHHLRVRNLRAYLNTSALDEVRAQATPQPMAVDKHGRSAQTFAIEVIVNDRAGARRAVARGQDIYAVTAPLVAEAAARMRQPSFARSGTLSLGEAFDAEDFLRSFGPEHLMFELRAA</sequence>
<gene>
    <name evidence="2" type="ORF">DWU98_20415</name>
</gene>
<evidence type="ECO:0000313" key="2">
    <source>
        <dbReference type="EMBL" id="RDS78888.1"/>
    </source>
</evidence>
<dbReference type="InterPro" id="IPR036291">
    <property type="entry name" value="NAD(P)-bd_dom_sf"/>
</dbReference>
<dbReference type="PANTHER" id="PTHR43781">
    <property type="entry name" value="SACCHAROPINE DEHYDROGENASE"/>
    <property type="match status" value="1"/>
</dbReference>
<keyword evidence="3" id="KW-1185">Reference proteome</keyword>
<feature type="domain" description="NAD(P)-binding" evidence="1">
    <location>
        <begin position="12"/>
        <end position="89"/>
    </location>
</feature>
<evidence type="ECO:0000259" key="1">
    <source>
        <dbReference type="Pfam" id="PF13460"/>
    </source>
</evidence>